<dbReference type="InterPro" id="IPR041577">
    <property type="entry name" value="RT_RNaseH_2"/>
</dbReference>
<dbReference type="GO" id="GO:0003824">
    <property type="term" value="F:catalytic activity"/>
    <property type="evidence" value="ECO:0007669"/>
    <property type="project" value="UniProtKB-KW"/>
</dbReference>
<dbReference type="GO" id="GO:0071897">
    <property type="term" value="P:DNA biosynthetic process"/>
    <property type="evidence" value="ECO:0007669"/>
    <property type="project" value="UniProtKB-ARBA"/>
</dbReference>
<name>A0A0A9W1A4_LYGHE</name>
<dbReference type="PANTHER" id="PTHR37984:SF5">
    <property type="entry name" value="PROTEIN NYNRIN-LIKE"/>
    <property type="match status" value="1"/>
</dbReference>
<evidence type="ECO:0000256" key="1">
    <source>
        <dbReference type="ARBA" id="ARBA00023268"/>
    </source>
</evidence>
<feature type="non-terminal residue" evidence="3">
    <location>
        <position position="130"/>
    </location>
</feature>
<reference evidence="3" key="1">
    <citation type="journal article" date="2014" name="PLoS ONE">
        <title>Transcriptome-Based Identification of ABC Transporters in the Western Tarnished Plant Bug Lygus hesperus.</title>
        <authorList>
            <person name="Hull J.J."/>
            <person name="Chaney K."/>
            <person name="Geib S.M."/>
            <person name="Fabrick J.A."/>
            <person name="Brent C.S."/>
            <person name="Walsh D."/>
            <person name="Lavine L.C."/>
        </authorList>
    </citation>
    <scope>NUCLEOTIDE SEQUENCE</scope>
</reference>
<dbReference type="Gene3D" id="3.30.70.270">
    <property type="match status" value="1"/>
</dbReference>
<dbReference type="InterPro" id="IPR043128">
    <property type="entry name" value="Rev_trsase/Diguanyl_cyclase"/>
</dbReference>
<reference evidence="3" key="2">
    <citation type="submission" date="2014-07" db="EMBL/GenBank/DDBJ databases">
        <authorList>
            <person name="Hull J."/>
        </authorList>
    </citation>
    <scope>NUCLEOTIDE SEQUENCE</scope>
</reference>
<protein>
    <recommendedName>
        <fullName evidence="2">Reverse transcriptase/retrotransposon-derived protein RNase H-like domain-containing protein</fullName>
    </recommendedName>
</protein>
<organism evidence="3">
    <name type="scientific">Lygus hesperus</name>
    <name type="common">Western plant bug</name>
    <dbReference type="NCBI Taxonomy" id="30085"/>
    <lineage>
        <taxon>Eukaryota</taxon>
        <taxon>Metazoa</taxon>
        <taxon>Ecdysozoa</taxon>
        <taxon>Arthropoda</taxon>
        <taxon>Hexapoda</taxon>
        <taxon>Insecta</taxon>
        <taxon>Pterygota</taxon>
        <taxon>Neoptera</taxon>
        <taxon>Paraneoptera</taxon>
        <taxon>Hemiptera</taxon>
        <taxon>Heteroptera</taxon>
        <taxon>Panheteroptera</taxon>
        <taxon>Cimicomorpha</taxon>
        <taxon>Miridae</taxon>
        <taxon>Mirini</taxon>
        <taxon>Lygus</taxon>
    </lineage>
</organism>
<evidence type="ECO:0000259" key="2">
    <source>
        <dbReference type="Pfam" id="PF17919"/>
    </source>
</evidence>
<evidence type="ECO:0000313" key="3">
    <source>
        <dbReference type="EMBL" id="JAG02227.1"/>
    </source>
</evidence>
<dbReference type="InterPro" id="IPR043502">
    <property type="entry name" value="DNA/RNA_pol_sf"/>
</dbReference>
<dbReference type="SUPFAM" id="SSF56672">
    <property type="entry name" value="DNA/RNA polymerases"/>
    <property type="match status" value="1"/>
</dbReference>
<accession>A0A0A9W1A4</accession>
<dbReference type="EMBL" id="GBHO01041377">
    <property type="protein sequence ID" value="JAG02227.1"/>
    <property type="molecule type" value="Transcribed_RNA"/>
</dbReference>
<gene>
    <name evidence="3" type="ORF">CM83_559</name>
</gene>
<feature type="non-terminal residue" evidence="3">
    <location>
        <position position="1"/>
    </location>
</feature>
<dbReference type="Pfam" id="PF17919">
    <property type="entry name" value="RT_RNaseH_2"/>
    <property type="match status" value="1"/>
</dbReference>
<dbReference type="FunFam" id="3.30.70.270:FF:000026">
    <property type="entry name" value="Transposon Ty3-G Gag-Pol polyprotein"/>
    <property type="match status" value="1"/>
</dbReference>
<feature type="domain" description="Reverse transcriptase/retrotransposon-derived protein RNase H-like" evidence="2">
    <location>
        <begin position="69"/>
        <end position="130"/>
    </location>
</feature>
<dbReference type="PANTHER" id="PTHR37984">
    <property type="entry name" value="PROTEIN CBG26694"/>
    <property type="match status" value="1"/>
</dbReference>
<dbReference type="InterPro" id="IPR050951">
    <property type="entry name" value="Retrovirus_Pol_polyprotein"/>
</dbReference>
<sequence length="130" mass="14251">WTHFGISEKGIEVDPLKVNAIKDMSEPKNVKDVQRFLGMVNFVAKFVPLKSGVLEPITSLLSSKNAWMWGPSQQNSFDTIKELLTTPPCLAVHNPGRETIISCDASLQGLGAVLLQKQLSGELRPISYAS</sequence>
<dbReference type="AlphaFoldDB" id="A0A0A9W1A4"/>
<keyword evidence="1" id="KW-0511">Multifunctional enzyme</keyword>
<proteinExistence type="predicted"/>